<evidence type="ECO:0000313" key="7">
    <source>
        <dbReference type="EMBL" id="GGB22878.1"/>
    </source>
</evidence>
<evidence type="ECO:0000259" key="6">
    <source>
        <dbReference type="PROSITE" id="PS51387"/>
    </source>
</evidence>
<dbReference type="Proteomes" id="UP000621454">
    <property type="component" value="Unassembled WGS sequence"/>
</dbReference>
<dbReference type="RefSeq" id="WP_188585382.1">
    <property type="nucleotide sequence ID" value="NZ_BMGC01000004.1"/>
</dbReference>
<dbReference type="InterPro" id="IPR016164">
    <property type="entry name" value="FAD-linked_Oxase-like_C"/>
</dbReference>
<dbReference type="GO" id="GO:0071949">
    <property type="term" value="F:FAD binding"/>
    <property type="evidence" value="ECO:0007669"/>
    <property type="project" value="InterPro"/>
</dbReference>
<dbReference type="SUPFAM" id="SSF56176">
    <property type="entry name" value="FAD-binding/transporter-associated domain-like"/>
    <property type="match status" value="1"/>
</dbReference>
<organism evidence="7 8">
    <name type="scientific">Gordonia jinhuaensis</name>
    <dbReference type="NCBI Taxonomy" id="1517702"/>
    <lineage>
        <taxon>Bacteria</taxon>
        <taxon>Bacillati</taxon>
        <taxon>Actinomycetota</taxon>
        <taxon>Actinomycetes</taxon>
        <taxon>Mycobacteriales</taxon>
        <taxon>Gordoniaceae</taxon>
        <taxon>Gordonia</taxon>
    </lineage>
</organism>
<dbReference type="PANTHER" id="PTHR42934:SF2">
    <property type="entry name" value="GLYCOLATE OXIDASE SUBUNIT GLCD"/>
    <property type="match status" value="1"/>
</dbReference>
<sequence>MTLSQSTLDELVAAGVSVRTDPDVIETYSHDRSPAPYGLALAVVSPADTAQVSETMKWATRHRVPVVVRGAGSGIAGAATASDGCIILSTAHLNRILDIDAPNMLATTQPAVITAELDRAVAQRGLMYAPDPGSVEICSIGGNVATNAGGLRCVKYGVTRDSIAGLEVVLADGRIIRTGRRTVKNVSGYDLTGLFVGSEGTLGVVTEIDVRLRPRPVGLSPVIVGSFTDTAAAGAAVAQVMSANLEPELMELLDRRTLTLIDDFKHTGLEPDAGALLVAQTTGTSAIERAAVIAELFTTAGGFDVIVSDDAAEAEQLIEIRRLAYPAYEHAGAALVEDVAVPRSRLADMLAAVDEISARHGVTVASVAHAGDGNVHPTFIYERGLPEVPDEVMAAAEEVFRTAISFGGTLTGEHGVGVLKKRWLGEDLGADTLAVCHDIKGALDPLGILNPGKAI</sequence>
<dbReference type="GO" id="GO:0016491">
    <property type="term" value="F:oxidoreductase activity"/>
    <property type="evidence" value="ECO:0007669"/>
    <property type="project" value="UniProtKB-KW"/>
</dbReference>
<dbReference type="InterPro" id="IPR006094">
    <property type="entry name" value="Oxid_FAD_bind_N"/>
</dbReference>
<dbReference type="AlphaFoldDB" id="A0A916SY42"/>
<dbReference type="Gene3D" id="1.10.45.10">
    <property type="entry name" value="Vanillyl-alcohol Oxidase, Chain A, domain 4"/>
    <property type="match status" value="1"/>
</dbReference>
<protein>
    <submittedName>
        <fullName evidence="7">FAD-linked oxidase</fullName>
    </submittedName>
</protein>
<keyword evidence="4" id="KW-0274">FAD</keyword>
<dbReference type="InterPro" id="IPR016171">
    <property type="entry name" value="Vanillyl_alc_oxidase_C-sub2"/>
</dbReference>
<dbReference type="PROSITE" id="PS51387">
    <property type="entry name" value="FAD_PCMH"/>
    <property type="match status" value="1"/>
</dbReference>
<accession>A0A916SY42</accession>
<dbReference type="InterPro" id="IPR016166">
    <property type="entry name" value="FAD-bd_PCMH"/>
</dbReference>
<dbReference type="Pfam" id="PF02913">
    <property type="entry name" value="FAD-oxidase_C"/>
    <property type="match status" value="1"/>
</dbReference>
<dbReference type="Gene3D" id="3.30.465.10">
    <property type="match status" value="1"/>
</dbReference>
<evidence type="ECO:0000256" key="4">
    <source>
        <dbReference type="ARBA" id="ARBA00022827"/>
    </source>
</evidence>
<reference evidence="7" key="1">
    <citation type="journal article" date="2014" name="Int. J. Syst. Evol. Microbiol.">
        <title>Complete genome sequence of Corynebacterium casei LMG S-19264T (=DSM 44701T), isolated from a smear-ripened cheese.</title>
        <authorList>
            <consortium name="US DOE Joint Genome Institute (JGI-PGF)"/>
            <person name="Walter F."/>
            <person name="Albersmeier A."/>
            <person name="Kalinowski J."/>
            <person name="Ruckert C."/>
        </authorList>
    </citation>
    <scope>NUCLEOTIDE SEQUENCE</scope>
    <source>
        <strain evidence="7">CGMCC 1.12827</strain>
    </source>
</reference>
<dbReference type="FunFam" id="3.30.70.2740:FF:000001">
    <property type="entry name" value="D-lactate dehydrogenase mitochondrial"/>
    <property type="match status" value="1"/>
</dbReference>
<gene>
    <name evidence="7" type="ORF">GCM10011489_08910</name>
</gene>
<evidence type="ECO:0000256" key="1">
    <source>
        <dbReference type="ARBA" id="ARBA00001974"/>
    </source>
</evidence>
<keyword evidence="5" id="KW-0560">Oxidoreductase</keyword>
<dbReference type="SUPFAM" id="SSF55103">
    <property type="entry name" value="FAD-linked oxidases, C-terminal domain"/>
    <property type="match status" value="1"/>
</dbReference>
<proteinExistence type="inferred from homology"/>
<dbReference type="InterPro" id="IPR004113">
    <property type="entry name" value="FAD-bd_oxidored_4_C"/>
</dbReference>
<dbReference type="EMBL" id="BMGC01000004">
    <property type="protein sequence ID" value="GGB22878.1"/>
    <property type="molecule type" value="Genomic_DNA"/>
</dbReference>
<keyword evidence="8" id="KW-1185">Reference proteome</keyword>
<keyword evidence="3" id="KW-0285">Flavoprotein</keyword>
<evidence type="ECO:0000313" key="8">
    <source>
        <dbReference type="Proteomes" id="UP000621454"/>
    </source>
</evidence>
<comment type="caution">
    <text evidence="7">The sequence shown here is derived from an EMBL/GenBank/DDBJ whole genome shotgun (WGS) entry which is preliminary data.</text>
</comment>
<dbReference type="InterPro" id="IPR016169">
    <property type="entry name" value="FAD-bd_PCMH_sub2"/>
</dbReference>
<dbReference type="Gene3D" id="3.30.70.2740">
    <property type="match status" value="1"/>
</dbReference>
<evidence type="ECO:0000256" key="2">
    <source>
        <dbReference type="ARBA" id="ARBA00008000"/>
    </source>
</evidence>
<dbReference type="InterPro" id="IPR036318">
    <property type="entry name" value="FAD-bd_PCMH-like_sf"/>
</dbReference>
<dbReference type="FunFam" id="1.10.45.10:FF:000001">
    <property type="entry name" value="D-lactate dehydrogenase mitochondrial"/>
    <property type="match status" value="1"/>
</dbReference>
<dbReference type="InterPro" id="IPR051914">
    <property type="entry name" value="FAD-linked_OxidoTrans_Type4"/>
</dbReference>
<name>A0A916SY42_9ACTN</name>
<feature type="domain" description="FAD-binding PCMH-type" evidence="6">
    <location>
        <begin position="36"/>
        <end position="215"/>
    </location>
</feature>
<evidence type="ECO:0000256" key="5">
    <source>
        <dbReference type="ARBA" id="ARBA00023002"/>
    </source>
</evidence>
<reference evidence="7" key="2">
    <citation type="submission" date="2020-09" db="EMBL/GenBank/DDBJ databases">
        <authorList>
            <person name="Sun Q."/>
            <person name="Zhou Y."/>
        </authorList>
    </citation>
    <scope>NUCLEOTIDE SEQUENCE</scope>
    <source>
        <strain evidence="7">CGMCC 1.12827</strain>
    </source>
</reference>
<dbReference type="PANTHER" id="PTHR42934">
    <property type="entry name" value="GLYCOLATE OXIDASE SUBUNIT GLCD"/>
    <property type="match status" value="1"/>
</dbReference>
<comment type="cofactor">
    <cofactor evidence="1">
        <name>FAD</name>
        <dbReference type="ChEBI" id="CHEBI:57692"/>
    </cofactor>
</comment>
<evidence type="ECO:0000256" key="3">
    <source>
        <dbReference type="ARBA" id="ARBA00022630"/>
    </source>
</evidence>
<comment type="similarity">
    <text evidence="2">Belongs to the FAD-binding oxidoreductase/transferase type 4 family.</text>
</comment>
<dbReference type="Pfam" id="PF01565">
    <property type="entry name" value="FAD_binding_4"/>
    <property type="match status" value="1"/>
</dbReference>